<dbReference type="RefSeq" id="WP_070403133.1">
    <property type="nucleotide sequence ID" value="NZ_BJVW01000001.1"/>
</dbReference>
<sequence>MIRRTAVLSLFLLAGTAHAADSVDAGFKPSGNVEVIARFYDAQPSGIAFLPDKRLVVGFPRSAKEHTGPRLAVLDHGKLTPFPDAASQERFVSPLGMNVDAKGRLWVLDEGMLAGKGIVPGAARIFEIDPTQNKIVNVIDLKEPALRPDSHPNDIRIDLTHGEAGTAFITDSSLTTHPALLVVDLATGHQRRILADTKPVMPQEGFLAVLDGKASRYDAEHPTMAQAGANGIGISADQQRLFWQPLTSRELYSAPTAKLADPKANEADIESSVKDEGEAGMGDGTATAPDGTLYITDIERHGVLARAPNGAISVVAHDPRLIAPDGLAYGGNVLYGTVGQWSRLPVFHNGRDAQHLPYLVVKITLPKSAP</sequence>
<evidence type="ECO:0000313" key="4">
    <source>
        <dbReference type="Proteomes" id="UP000179145"/>
    </source>
</evidence>
<dbReference type="InterPro" id="IPR017996">
    <property type="entry name" value="MRJP/yellow-related"/>
</dbReference>
<dbReference type="EMBL" id="CP014674">
    <property type="protein sequence ID" value="AOX17554.1"/>
    <property type="molecule type" value="Genomic_DNA"/>
</dbReference>
<dbReference type="PANTHER" id="PTHR10009">
    <property type="entry name" value="PROTEIN YELLOW-RELATED"/>
    <property type="match status" value="1"/>
</dbReference>
<evidence type="ECO:0000313" key="3">
    <source>
        <dbReference type="EMBL" id="AOX17554.1"/>
    </source>
</evidence>
<proteinExistence type="predicted"/>
<dbReference type="Gene3D" id="2.120.10.30">
    <property type="entry name" value="TolB, C-terminal domain"/>
    <property type="match status" value="1"/>
</dbReference>
<dbReference type="AlphaFoldDB" id="A0A1D8UV90"/>
<dbReference type="OrthoDB" id="9797664at2"/>
<name>A0A1D8UV90_9PROT</name>
<dbReference type="GO" id="GO:0005576">
    <property type="term" value="C:extracellular region"/>
    <property type="evidence" value="ECO:0007669"/>
    <property type="project" value="UniProtKB-SubCell"/>
</dbReference>
<evidence type="ECO:0000256" key="1">
    <source>
        <dbReference type="ARBA" id="ARBA00004613"/>
    </source>
</evidence>
<dbReference type="PANTHER" id="PTHR10009:SF18">
    <property type="entry name" value="PROTEIN YELLOW-LIKE PROTEIN"/>
    <property type="match status" value="1"/>
</dbReference>
<dbReference type="Proteomes" id="UP000179145">
    <property type="component" value="Chromosome"/>
</dbReference>
<dbReference type="STRING" id="153496.A0U89_10815"/>
<dbReference type="KEGG" id="kba:A0U89_10815"/>
<dbReference type="Pfam" id="PF03022">
    <property type="entry name" value="MRJP"/>
    <property type="match status" value="1"/>
</dbReference>
<comment type="subcellular location">
    <subcellularLocation>
        <location evidence="1">Secreted</location>
    </subcellularLocation>
</comment>
<reference evidence="3 4" key="1">
    <citation type="journal article" date="2016" name="Microb. Cell Fact.">
        <title>Dissection of exopolysaccharide biosynthesis in Kozakia baliensis.</title>
        <authorList>
            <person name="Brandt J.U."/>
            <person name="Jakob F."/>
            <person name="Behr J."/>
            <person name="Geissler A.J."/>
            <person name="Vogel R.F."/>
        </authorList>
    </citation>
    <scope>NUCLEOTIDE SEQUENCE [LARGE SCALE GENOMIC DNA]</scope>
    <source>
        <strain evidence="3 4">DSM 14400</strain>
    </source>
</reference>
<dbReference type="SUPFAM" id="SSF63829">
    <property type="entry name" value="Calcium-dependent phosphotriesterase"/>
    <property type="match status" value="1"/>
</dbReference>
<keyword evidence="4" id="KW-1185">Reference proteome</keyword>
<dbReference type="InterPro" id="IPR011042">
    <property type="entry name" value="6-blade_b-propeller_TolB-like"/>
</dbReference>
<gene>
    <name evidence="3" type="ORF">A0U89_10815</name>
</gene>
<protein>
    <submittedName>
        <fullName evidence="3">Gluconolactonase</fullName>
    </submittedName>
</protein>
<evidence type="ECO:0000256" key="2">
    <source>
        <dbReference type="ARBA" id="ARBA00022525"/>
    </source>
</evidence>
<keyword evidence="2" id="KW-0964">Secreted</keyword>
<accession>A0A1D8UV90</accession>
<organism evidence="3 4">
    <name type="scientific">Kozakia baliensis</name>
    <dbReference type="NCBI Taxonomy" id="153496"/>
    <lineage>
        <taxon>Bacteria</taxon>
        <taxon>Pseudomonadati</taxon>
        <taxon>Pseudomonadota</taxon>
        <taxon>Alphaproteobacteria</taxon>
        <taxon>Acetobacterales</taxon>
        <taxon>Acetobacteraceae</taxon>
        <taxon>Kozakia</taxon>
    </lineage>
</organism>
<dbReference type="eggNOG" id="COG3386">
    <property type="taxonomic scope" value="Bacteria"/>
</dbReference>